<evidence type="ECO:0000256" key="1">
    <source>
        <dbReference type="SAM" id="Phobius"/>
    </source>
</evidence>
<dbReference type="STRING" id="1817756.A2140_00310"/>
<accession>A0A1F6T729</accession>
<protein>
    <recommendedName>
        <fullName evidence="4">MSHA biogenesis protein MshI</fullName>
    </recommendedName>
</protein>
<keyword evidence="1" id="KW-0472">Membrane</keyword>
<comment type="caution">
    <text evidence="2">The sequence shown here is derived from an EMBL/GenBank/DDBJ whole genome shotgun (WGS) entry which is preliminary data.</text>
</comment>
<dbReference type="Proteomes" id="UP000178379">
    <property type="component" value="Unassembled WGS sequence"/>
</dbReference>
<gene>
    <name evidence="2" type="ORF">A2140_00310</name>
</gene>
<dbReference type="AlphaFoldDB" id="A0A1F6T729"/>
<reference evidence="2 3" key="1">
    <citation type="journal article" date="2016" name="Nat. Commun.">
        <title>Thousands of microbial genomes shed light on interconnected biogeochemical processes in an aquifer system.</title>
        <authorList>
            <person name="Anantharaman K."/>
            <person name="Brown C.T."/>
            <person name="Hug L.A."/>
            <person name="Sharon I."/>
            <person name="Castelle C.J."/>
            <person name="Probst A.J."/>
            <person name="Thomas B.C."/>
            <person name="Singh A."/>
            <person name="Wilkins M.J."/>
            <person name="Karaoz U."/>
            <person name="Brodie E.L."/>
            <person name="Williams K.H."/>
            <person name="Hubbard S.S."/>
            <person name="Banfield J.F."/>
        </authorList>
    </citation>
    <scope>NUCLEOTIDE SEQUENCE [LARGE SCALE GENOMIC DNA]</scope>
</reference>
<keyword evidence="1" id="KW-0812">Transmembrane</keyword>
<feature type="transmembrane region" description="Helical" evidence="1">
    <location>
        <begin position="21"/>
        <end position="44"/>
    </location>
</feature>
<dbReference type="Pfam" id="PF05137">
    <property type="entry name" value="PilN"/>
    <property type="match status" value="1"/>
</dbReference>
<dbReference type="EMBL" id="MFSQ01000046">
    <property type="protein sequence ID" value="OGI40928.1"/>
    <property type="molecule type" value="Genomic_DNA"/>
</dbReference>
<dbReference type="InterPro" id="IPR007813">
    <property type="entry name" value="PilN"/>
</dbReference>
<organism evidence="2 3">
    <name type="scientific">Candidatus Muproteobacteria bacterium RBG_16_62_13</name>
    <dbReference type="NCBI Taxonomy" id="1817756"/>
    <lineage>
        <taxon>Bacteria</taxon>
        <taxon>Pseudomonadati</taxon>
        <taxon>Pseudomonadota</taxon>
        <taxon>Candidatus Muproteobacteria</taxon>
    </lineage>
</organism>
<evidence type="ECO:0008006" key="4">
    <source>
        <dbReference type="Google" id="ProtNLM"/>
    </source>
</evidence>
<sequence>MSQQINLYQPIFRKQKKKFSALAMLQALAMVFAGALVLVGYAFWQNSQLRAQLNQSDRQLASVTKRFEEVAQKFAGQSRTTSPEQKVAELERAIQLRERVRGLLNRGIFANTQGFSGYFTAFGRQHVPGVWLTSMQITGAADELVLSGRSQVPELVPRYLQRLAQEKKLAGIEFQSFQMNRPKEHARYVEFMVRTGTAAAGKTP</sequence>
<evidence type="ECO:0000313" key="2">
    <source>
        <dbReference type="EMBL" id="OGI40928.1"/>
    </source>
</evidence>
<name>A0A1F6T729_9PROT</name>
<keyword evidence="1" id="KW-1133">Transmembrane helix</keyword>
<proteinExistence type="predicted"/>
<evidence type="ECO:0000313" key="3">
    <source>
        <dbReference type="Proteomes" id="UP000178379"/>
    </source>
</evidence>